<dbReference type="InterPro" id="IPR006312">
    <property type="entry name" value="TatA/E"/>
</dbReference>
<dbReference type="InterPro" id="IPR003369">
    <property type="entry name" value="TatA/B/E"/>
</dbReference>
<keyword evidence="6 9" id="KW-1133">Transmembrane helix</keyword>
<sequence length="68" mass="7479">MFGLGTQELLIILVLVMIVFGAGKLPQVGSSLGKGLRNFKKGMNDADEEEIEEAKVEEIEKKDEKKDA</sequence>
<evidence type="ECO:0000313" key="11">
    <source>
        <dbReference type="EMBL" id="SHJ07885.1"/>
    </source>
</evidence>
<evidence type="ECO:0000256" key="9">
    <source>
        <dbReference type="HAMAP-Rule" id="MF_00236"/>
    </source>
</evidence>
<keyword evidence="3 9" id="KW-1003">Cell membrane</keyword>
<gene>
    <name evidence="9" type="primary">tatA</name>
    <name evidence="11" type="ORF">SAMN02745165_01503</name>
</gene>
<comment type="subcellular location">
    <subcellularLocation>
        <location evidence="1 9">Cell membrane</location>
        <topology evidence="1 9">Single-pass membrane protein</topology>
    </subcellularLocation>
</comment>
<keyword evidence="2 9" id="KW-0813">Transport</keyword>
<feature type="transmembrane region" description="Helical" evidence="9">
    <location>
        <begin position="6"/>
        <end position="25"/>
    </location>
</feature>
<evidence type="ECO:0000256" key="3">
    <source>
        <dbReference type="ARBA" id="ARBA00022475"/>
    </source>
</evidence>
<comment type="similarity">
    <text evidence="9">Belongs to the TatA/E family.</text>
</comment>
<dbReference type="GO" id="GO:0043953">
    <property type="term" value="P:protein transport by the Tat complex"/>
    <property type="evidence" value="ECO:0007669"/>
    <property type="project" value="UniProtKB-UniRule"/>
</dbReference>
<dbReference type="NCBIfam" id="TIGR01411">
    <property type="entry name" value="tatAE"/>
    <property type="match status" value="1"/>
</dbReference>
<dbReference type="GO" id="GO:0008320">
    <property type="term" value="F:protein transmembrane transporter activity"/>
    <property type="evidence" value="ECO:0007669"/>
    <property type="project" value="UniProtKB-UniRule"/>
</dbReference>
<evidence type="ECO:0000256" key="7">
    <source>
        <dbReference type="ARBA" id="ARBA00023010"/>
    </source>
</evidence>
<evidence type="ECO:0000256" key="6">
    <source>
        <dbReference type="ARBA" id="ARBA00022989"/>
    </source>
</evidence>
<evidence type="ECO:0000256" key="1">
    <source>
        <dbReference type="ARBA" id="ARBA00004162"/>
    </source>
</evidence>
<evidence type="ECO:0000256" key="4">
    <source>
        <dbReference type="ARBA" id="ARBA00022692"/>
    </source>
</evidence>
<reference evidence="11 12" key="1">
    <citation type="submission" date="2016-11" db="EMBL/GenBank/DDBJ databases">
        <authorList>
            <person name="Jaros S."/>
            <person name="Januszkiewicz K."/>
            <person name="Wedrychowicz H."/>
        </authorList>
    </citation>
    <scope>NUCLEOTIDE SEQUENCE [LARGE SCALE GENOMIC DNA]</scope>
    <source>
        <strain evidence="11 12">DSM 5091</strain>
    </source>
</reference>
<organism evidence="11 12">
    <name type="scientific">Malonomonas rubra DSM 5091</name>
    <dbReference type="NCBI Taxonomy" id="1122189"/>
    <lineage>
        <taxon>Bacteria</taxon>
        <taxon>Pseudomonadati</taxon>
        <taxon>Thermodesulfobacteriota</taxon>
        <taxon>Desulfuromonadia</taxon>
        <taxon>Desulfuromonadales</taxon>
        <taxon>Geopsychrobacteraceae</taxon>
        <taxon>Malonomonas</taxon>
    </lineage>
</organism>
<dbReference type="AlphaFoldDB" id="A0A1M6GD65"/>
<dbReference type="PANTHER" id="PTHR42982">
    <property type="entry name" value="SEC-INDEPENDENT PROTEIN TRANSLOCASE PROTEIN TATA"/>
    <property type="match status" value="1"/>
</dbReference>
<keyword evidence="5 9" id="KW-0653">Protein transport</keyword>
<proteinExistence type="inferred from homology"/>
<dbReference type="PRINTS" id="PR01506">
    <property type="entry name" value="TATBPROTEIN"/>
</dbReference>
<keyword evidence="12" id="KW-1185">Reference proteome</keyword>
<protein>
    <recommendedName>
        <fullName evidence="9">Sec-independent protein translocase protein TatA</fullName>
    </recommendedName>
</protein>
<keyword evidence="4 9" id="KW-0812">Transmembrane</keyword>
<accession>A0A1M6GD65</accession>
<evidence type="ECO:0000256" key="5">
    <source>
        <dbReference type="ARBA" id="ARBA00022927"/>
    </source>
</evidence>
<dbReference type="Gene3D" id="1.20.5.3310">
    <property type="match status" value="1"/>
</dbReference>
<dbReference type="Proteomes" id="UP000184171">
    <property type="component" value="Unassembled WGS sequence"/>
</dbReference>
<keyword evidence="8 9" id="KW-0472">Membrane</keyword>
<dbReference type="Pfam" id="PF02416">
    <property type="entry name" value="TatA_B_E"/>
    <property type="match status" value="1"/>
</dbReference>
<dbReference type="STRING" id="1122189.SAMN02745165_01503"/>
<dbReference type="GO" id="GO:0033281">
    <property type="term" value="C:TAT protein transport complex"/>
    <property type="evidence" value="ECO:0007669"/>
    <property type="project" value="UniProtKB-UniRule"/>
</dbReference>
<comment type="function">
    <text evidence="9">Part of the twin-arginine translocation (Tat) system that transports large folded proteins containing a characteristic twin-arginine motif in their signal peptide across membranes. TatA could form the protein-conducting channel of the Tat system.</text>
</comment>
<feature type="compositionally biased region" description="Basic and acidic residues" evidence="10">
    <location>
        <begin position="53"/>
        <end position="68"/>
    </location>
</feature>
<evidence type="ECO:0000256" key="10">
    <source>
        <dbReference type="SAM" id="MobiDB-lite"/>
    </source>
</evidence>
<evidence type="ECO:0000313" key="12">
    <source>
        <dbReference type="Proteomes" id="UP000184171"/>
    </source>
</evidence>
<dbReference type="PANTHER" id="PTHR42982:SF1">
    <property type="entry name" value="SEC-INDEPENDENT PROTEIN TRANSLOCASE PROTEIN TATA"/>
    <property type="match status" value="1"/>
</dbReference>
<evidence type="ECO:0000256" key="2">
    <source>
        <dbReference type="ARBA" id="ARBA00022448"/>
    </source>
</evidence>
<dbReference type="HAMAP" id="MF_00236">
    <property type="entry name" value="TatA_E"/>
    <property type="match status" value="1"/>
</dbReference>
<evidence type="ECO:0000256" key="8">
    <source>
        <dbReference type="ARBA" id="ARBA00023136"/>
    </source>
</evidence>
<keyword evidence="7 9" id="KW-0811">Translocation</keyword>
<feature type="region of interest" description="Disordered" evidence="10">
    <location>
        <begin position="44"/>
        <end position="68"/>
    </location>
</feature>
<dbReference type="RefSeq" id="WP_072907436.1">
    <property type="nucleotide sequence ID" value="NZ_FQZT01000004.1"/>
</dbReference>
<name>A0A1M6GD65_MALRU</name>
<comment type="subunit">
    <text evidence="9">Forms a complex with TatC.</text>
</comment>
<dbReference type="EMBL" id="FQZT01000004">
    <property type="protein sequence ID" value="SHJ07885.1"/>
    <property type="molecule type" value="Genomic_DNA"/>
</dbReference>